<feature type="domain" description="ABC transmembrane type-1" evidence="6">
    <location>
        <begin position="22"/>
        <end position="196"/>
    </location>
</feature>
<keyword evidence="2 5" id="KW-0812">Transmembrane</keyword>
<dbReference type="Pfam" id="PF00664">
    <property type="entry name" value="ABC_membrane"/>
    <property type="match status" value="1"/>
</dbReference>
<accession>A0A381ZG16</accession>
<dbReference type="PROSITE" id="PS50929">
    <property type="entry name" value="ABC_TM1F"/>
    <property type="match status" value="1"/>
</dbReference>
<dbReference type="PANTHER" id="PTHR24221">
    <property type="entry name" value="ATP-BINDING CASSETTE SUB-FAMILY B"/>
    <property type="match status" value="1"/>
</dbReference>
<dbReference type="SUPFAM" id="SSF90123">
    <property type="entry name" value="ABC transporter transmembrane region"/>
    <property type="match status" value="1"/>
</dbReference>
<feature type="transmembrane region" description="Helical" evidence="5">
    <location>
        <begin position="83"/>
        <end position="101"/>
    </location>
</feature>
<evidence type="ECO:0000256" key="3">
    <source>
        <dbReference type="ARBA" id="ARBA00022989"/>
    </source>
</evidence>
<dbReference type="GO" id="GO:0016020">
    <property type="term" value="C:membrane"/>
    <property type="evidence" value="ECO:0007669"/>
    <property type="project" value="UniProtKB-SubCell"/>
</dbReference>
<evidence type="ECO:0000256" key="2">
    <source>
        <dbReference type="ARBA" id="ARBA00022692"/>
    </source>
</evidence>
<dbReference type="InterPro" id="IPR039421">
    <property type="entry name" value="Type_1_exporter"/>
</dbReference>
<dbReference type="EMBL" id="UINC01021098">
    <property type="protein sequence ID" value="SVA87931.1"/>
    <property type="molecule type" value="Genomic_DNA"/>
</dbReference>
<gene>
    <name evidence="7" type="ORF">METZ01_LOCUS140785</name>
</gene>
<dbReference type="PANTHER" id="PTHR24221:SF654">
    <property type="entry name" value="ATP-BINDING CASSETTE SUB-FAMILY B MEMBER 6"/>
    <property type="match status" value="1"/>
</dbReference>
<evidence type="ECO:0000313" key="7">
    <source>
        <dbReference type="EMBL" id="SVA87931.1"/>
    </source>
</evidence>
<dbReference type="GO" id="GO:0140359">
    <property type="term" value="F:ABC-type transporter activity"/>
    <property type="evidence" value="ECO:0007669"/>
    <property type="project" value="InterPro"/>
</dbReference>
<feature type="transmembrane region" description="Helical" evidence="5">
    <location>
        <begin position="12"/>
        <end position="40"/>
    </location>
</feature>
<evidence type="ECO:0000256" key="1">
    <source>
        <dbReference type="ARBA" id="ARBA00004141"/>
    </source>
</evidence>
<evidence type="ECO:0000259" key="6">
    <source>
        <dbReference type="PROSITE" id="PS50929"/>
    </source>
</evidence>
<sequence length="196" mass="21378">VVSLYKRILAYLAPHATLIFSAIVATAIFAVLDAAVYVLLIPFIETLFVSGGAAPASVDSGMARLLDATVYRWVDVGGDPLSAIGRLIVLILLVFAAKNLFHFLRVYLLARAEQGVNRDVRNSVYSHLVDLDLAFFGRVRTGQIVSRLTTEVEQLRTLVISELSSVVLAVFEFSVALVAMLLISWRLTTAAFVVIP</sequence>
<evidence type="ECO:0000256" key="4">
    <source>
        <dbReference type="ARBA" id="ARBA00023136"/>
    </source>
</evidence>
<feature type="non-terminal residue" evidence="7">
    <location>
        <position position="196"/>
    </location>
</feature>
<keyword evidence="3 5" id="KW-1133">Transmembrane helix</keyword>
<organism evidence="7">
    <name type="scientific">marine metagenome</name>
    <dbReference type="NCBI Taxonomy" id="408172"/>
    <lineage>
        <taxon>unclassified sequences</taxon>
        <taxon>metagenomes</taxon>
        <taxon>ecological metagenomes</taxon>
    </lineage>
</organism>
<name>A0A381ZG16_9ZZZZ</name>
<feature type="transmembrane region" description="Helical" evidence="5">
    <location>
        <begin position="166"/>
        <end position="187"/>
    </location>
</feature>
<protein>
    <recommendedName>
        <fullName evidence="6">ABC transmembrane type-1 domain-containing protein</fullName>
    </recommendedName>
</protein>
<evidence type="ECO:0000256" key="5">
    <source>
        <dbReference type="SAM" id="Phobius"/>
    </source>
</evidence>
<dbReference type="AlphaFoldDB" id="A0A381ZG16"/>
<keyword evidence="4 5" id="KW-0472">Membrane</keyword>
<dbReference type="Gene3D" id="1.20.1560.10">
    <property type="entry name" value="ABC transporter type 1, transmembrane domain"/>
    <property type="match status" value="1"/>
</dbReference>
<proteinExistence type="predicted"/>
<dbReference type="InterPro" id="IPR011527">
    <property type="entry name" value="ABC1_TM_dom"/>
</dbReference>
<dbReference type="InterPro" id="IPR036640">
    <property type="entry name" value="ABC1_TM_sf"/>
</dbReference>
<dbReference type="GO" id="GO:0005524">
    <property type="term" value="F:ATP binding"/>
    <property type="evidence" value="ECO:0007669"/>
    <property type="project" value="InterPro"/>
</dbReference>
<feature type="non-terminal residue" evidence="7">
    <location>
        <position position="1"/>
    </location>
</feature>
<comment type="subcellular location">
    <subcellularLocation>
        <location evidence="1">Membrane</location>
        <topology evidence="1">Multi-pass membrane protein</topology>
    </subcellularLocation>
</comment>
<reference evidence="7" key="1">
    <citation type="submission" date="2018-05" db="EMBL/GenBank/DDBJ databases">
        <authorList>
            <person name="Lanie J.A."/>
            <person name="Ng W.-L."/>
            <person name="Kazmierczak K.M."/>
            <person name="Andrzejewski T.M."/>
            <person name="Davidsen T.M."/>
            <person name="Wayne K.J."/>
            <person name="Tettelin H."/>
            <person name="Glass J.I."/>
            <person name="Rusch D."/>
            <person name="Podicherti R."/>
            <person name="Tsui H.-C.T."/>
            <person name="Winkler M.E."/>
        </authorList>
    </citation>
    <scope>NUCLEOTIDE SEQUENCE</scope>
</reference>